<feature type="transmembrane region" description="Helical" evidence="6">
    <location>
        <begin position="15"/>
        <end position="34"/>
    </location>
</feature>
<dbReference type="EMBL" id="PYVU01000012">
    <property type="protein sequence ID" value="PTB97509.1"/>
    <property type="molecule type" value="Genomic_DNA"/>
</dbReference>
<evidence type="ECO:0000313" key="9">
    <source>
        <dbReference type="Proteomes" id="UP000240608"/>
    </source>
</evidence>
<dbReference type="AlphaFoldDB" id="A0A2T4DUM1"/>
<reference evidence="8 9" key="1">
    <citation type="submission" date="2018-03" db="EMBL/GenBank/DDBJ databases">
        <title>Cross-interface Injection: A General Nanoliter Liquid Handling Method Applied to Single Cells Genome Amplification Automated Nanoliter Liquid Handling Applied to Single Cell Multiple Displacement Amplification.</title>
        <authorList>
            <person name="Yun J."/>
            <person name="Xu P."/>
            <person name="Xu J."/>
            <person name="Dai X."/>
            <person name="Wang Y."/>
            <person name="Zheng X."/>
            <person name="Cao C."/>
            <person name="Yi Q."/>
            <person name="Zhu Y."/>
            <person name="Wang L."/>
            <person name="Dong Z."/>
            <person name="Huang Y."/>
            <person name="Huang L."/>
            <person name="Du W."/>
        </authorList>
    </citation>
    <scope>NUCLEOTIDE SEQUENCE [LARGE SCALE GENOMIC DNA]</scope>
    <source>
        <strain evidence="8 9">Z-D1-2</strain>
    </source>
</reference>
<dbReference type="Pfam" id="PF09335">
    <property type="entry name" value="VTT_dom"/>
    <property type="match status" value="1"/>
</dbReference>
<keyword evidence="5 6" id="KW-0472">Membrane</keyword>
<protein>
    <recommendedName>
        <fullName evidence="6">TVP38/TMEM64 family membrane protein</fullName>
    </recommendedName>
</protein>
<comment type="caution">
    <text evidence="8">The sequence shown here is derived from an EMBL/GenBank/DDBJ whole genome shotgun (WGS) entry which is preliminary data.</text>
</comment>
<feature type="transmembrane region" description="Helical" evidence="6">
    <location>
        <begin position="63"/>
        <end position="84"/>
    </location>
</feature>
<feature type="transmembrane region" description="Helical" evidence="6">
    <location>
        <begin position="104"/>
        <end position="129"/>
    </location>
</feature>
<feature type="domain" description="VTT" evidence="7">
    <location>
        <begin position="84"/>
        <end position="201"/>
    </location>
</feature>
<dbReference type="GO" id="GO:0005886">
    <property type="term" value="C:plasma membrane"/>
    <property type="evidence" value="ECO:0007669"/>
    <property type="project" value="UniProtKB-SubCell"/>
</dbReference>
<accession>A0A2T4DUM1</accession>
<keyword evidence="3 6" id="KW-0812">Transmembrane</keyword>
<evidence type="ECO:0000256" key="5">
    <source>
        <dbReference type="ARBA" id="ARBA00023136"/>
    </source>
</evidence>
<dbReference type="PANTHER" id="PTHR12677:SF59">
    <property type="entry name" value="GOLGI APPARATUS MEMBRANE PROTEIN TVP38-RELATED"/>
    <property type="match status" value="1"/>
</dbReference>
<evidence type="ECO:0000256" key="2">
    <source>
        <dbReference type="ARBA" id="ARBA00022475"/>
    </source>
</evidence>
<keyword evidence="4 6" id="KW-1133">Transmembrane helix</keyword>
<evidence type="ECO:0000256" key="4">
    <source>
        <dbReference type="ARBA" id="ARBA00022989"/>
    </source>
</evidence>
<sequence length="237" mass="26432">MSLAEEQTSTKKSKLPLIISIAIIVGLILTYFFVPEVKEGLNNAWDVLTSQDEERTKQWVNQFGFWGPIIIVVAMIAQMFLIIIPSPFLMVATILAYGPYWGSLIIFVAIFSASSVGYAIGALLGTSAVKKILGDKSERKIERFIDNYGFWAVIVTRLSPFLSNDAISFVGGILRMGYWRFIGATLLGIAPLTILIAFLGENNDRLQNGLIWGSVISIVLFIAYVWWDKKNNKQKEA</sequence>
<organism evidence="8 9">
    <name type="scientific">Marivirga lumbricoides</name>
    <dbReference type="NCBI Taxonomy" id="1046115"/>
    <lineage>
        <taxon>Bacteria</taxon>
        <taxon>Pseudomonadati</taxon>
        <taxon>Bacteroidota</taxon>
        <taxon>Cytophagia</taxon>
        <taxon>Cytophagales</taxon>
        <taxon>Marivirgaceae</taxon>
        <taxon>Marivirga</taxon>
    </lineage>
</organism>
<dbReference type="PANTHER" id="PTHR12677">
    <property type="entry name" value="GOLGI APPARATUS MEMBRANE PROTEIN TVP38-RELATED"/>
    <property type="match status" value="1"/>
</dbReference>
<evidence type="ECO:0000256" key="6">
    <source>
        <dbReference type="RuleBase" id="RU366058"/>
    </source>
</evidence>
<dbReference type="InterPro" id="IPR032816">
    <property type="entry name" value="VTT_dom"/>
</dbReference>
<feature type="transmembrane region" description="Helical" evidence="6">
    <location>
        <begin position="210"/>
        <end position="227"/>
    </location>
</feature>
<feature type="transmembrane region" description="Helical" evidence="6">
    <location>
        <begin position="178"/>
        <end position="198"/>
    </location>
</feature>
<dbReference type="Proteomes" id="UP000240608">
    <property type="component" value="Unassembled WGS sequence"/>
</dbReference>
<name>A0A2T4DUM1_9BACT</name>
<comment type="subcellular location">
    <subcellularLocation>
        <location evidence="1 6">Cell membrane</location>
        <topology evidence="1 6">Multi-pass membrane protein</topology>
    </subcellularLocation>
</comment>
<evidence type="ECO:0000313" key="8">
    <source>
        <dbReference type="EMBL" id="PTB97509.1"/>
    </source>
</evidence>
<dbReference type="InterPro" id="IPR015414">
    <property type="entry name" value="TMEM64"/>
</dbReference>
<gene>
    <name evidence="8" type="ORF">C9994_02640</name>
</gene>
<comment type="similarity">
    <text evidence="6">Belongs to the TVP38/TMEM64 family.</text>
</comment>
<evidence type="ECO:0000256" key="3">
    <source>
        <dbReference type="ARBA" id="ARBA00022692"/>
    </source>
</evidence>
<evidence type="ECO:0000259" key="7">
    <source>
        <dbReference type="Pfam" id="PF09335"/>
    </source>
</evidence>
<proteinExistence type="inferred from homology"/>
<evidence type="ECO:0000256" key="1">
    <source>
        <dbReference type="ARBA" id="ARBA00004651"/>
    </source>
</evidence>
<keyword evidence="2 6" id="KW-1003">Cell membrane</keyword>